<name>A0AAV4REZ1_9ARAC</name>
<accession>A0AAV4REZ1</accession>
<keyword evidence="2" id="KW-1185">Reference proteome</keyword>
<dbReference type="Proteomes" id="UP001054837">
    <property type="component" value="Unassembled WGS sequence"/>
</dbReference>
<proteinExistence type="predicted"/>
<gene>
    <name evidence="1" type="ORF">CDAR_557841</name>
</gene>
<dbReference type="AlphaFoldDB" id="A0AAV4REZ1"/>
<comment type="caution">
    <text evidence="1">The sequence shown here is derived from an EMBL/GenBank/DDBJ whole genome shotgun (WGS) entry which is preliminary data.</text>
</comment>
<dbReference type="EMBL" id="BPLQ01005964">
    <property type="protein sequence ID" value="GIY18896.1"/>
    <property type="molecule type" value="Genomic_DNA"/>
</dbReference>
<sequence length="99" mass="11145">METKGDPSIDPNQRGGVFATFHPLVTIMAAHIKDDQSISIRLRWVRENNLTLVAPGYLEEFLTLVKGIGQPNEGMYHQLQRIIHFSLICQNALLRTSGD</sequence>
<organism evidence="1 2">
    <name type="scientific">Caerostris darwini</name>
    <dbReference type="NCBI Taxonomy" id="1538125"/>
    <lineage>
        <taxon>Eukaryota</taxon>
        <taxon>Metazoa</taxon>
        <taxon>Ecdysozoa</taxon>
        <taxon>Arthropoda</taxon>
        <taxon>Chelicerata</taxon>
        <taxon>Arachnida</taxon>
        <taxon>Araneae</taxon>
        <taxon>Araneomorphae</taxon>
        <taxon>Entelegynae</taxon>
        <taxon>Araneoidea</taxon>
        <taxon>Araneidae</taxon>
        <taxon>Caerostris</taxon>
    </lineage>
</organism>
<evidence type="ECO:0000313" key="2">
    <source>
        <dbReference type="Proteomes" id="UP001054837"/>
    </source>
</evidence>
<evidence type="ECO:0000313" key="1">
    <source>
        <dbReference type="EMBL" id="GIY18896.1"/>
    </source>
</evidence>
<protein>
    <submittedName>
        <fullName evidence="1">Uncharacterized protein</fullName>
    </submittedName>
</protein>
<reference evidence="1 2" key="1">
    <citation type="submission" date="2021-06" db="EMBL/GenBank/DDBJ databases">
        <title>Caerostris darwini draft genome.</title>
        <authorList>
            <person name="Kono N."/>
            <person name="Arakawa K."/>
        </authorList>
    </citation>
    <scope>NUCLEOTIDE SEQUENCE [LARGE SCALE GENOMIC DNA]</scope>
</reference>